<organism evidence="1">
    <name type="scientific">uncultured Caudovirales phage</name>
    <dbReference type="NCBI Taxonomy" id="2100421"/>
    <lineage>
        <taxon>Viruses</taxon>
        <taxon>Duplodnaviria</taxon>
        <taxon>Heunggongvirae</taxon>
        <taxon>Uroviricota</taxon>
        <taxon>Caudoviricetes</taxon>
        <taxon>Peduoviridae</taxon>
        <taxon>Maltschvirus</taxon>
        <taxon>Maltschvirus maltsch</taxon>
    </lineage>
</organism>
<reference evidence="1" key="1">
    <citation type="submission" date="2020-04" db="EMBL/GenBank/DDBJ databases">
        <authorList>
            <person name="Chiriac C."/>
            <person name="Salcher M."/>
            <person name="Ghai R."/>
            <person name="Kavagutti S V."/>
        </authorList>
    </citation>
    <scope>NUCLEOTIDE SEQUENCE</scope>
</reference>
<name>A0A6J5NUD9_9CAUD</name>
<gene>
    <name evidence="1" type="ORF">UFOVP787_65</name>
</gene>
<sequence length="61" mass="7012">MINLCGMKYKIVETRDAEILENEVNHLIDQGYKPLGGMRVIVSPYSSLRFYQTLVLENNHG</sequence>
<accession>A0A6J5NUD9</accession>
<dbReference type="EMBL" id="LR796734">
    <property type="protein sequence ID" value="CAB4162583.1"/>
    <property type="molecule type" value="Genomic_DNA"/>
</dbReference>
<evidence type="ECO:0000313" key="1">
    <source>
        <dbReference type="EMBL" id="CAB4162583.1"/>
    </source>
</evidence>
<protein>
    <submittedName>
        <fullName evidence="1">Uncharacterized protein</fullName>
    </submittedName>
</protein>
<proteinExistence type="predicted"/>